<feature type="transmembrane region" description="Helical" evidence="1">
    <location>
        <begin position="6"/>
        <end position="27"/>
    </location>
</feature>
<keyword evidence="1" id="KW-1133">Transmembrane helix</keyword>
<evidence type="ECO:0000256" key="1">
    <source>
        <dbReference type="SAM" id="Phobius"/>
    </source>
</evidence>
<evidence type="ECO:0000313" key="4">
    <source>
        <dbReference type="Proteomes" id="UP000245938"/>
    </source>
</evidence>
<dbReference type="GO" id="GO:0016787">
    <property type="term" value="F:hydrolase activity"/>
    <property type="evidence" value="ECO:0007669"/>
    <property type="project" value="InterPro"/>
</dbReference>
<dbReference type="CDD" id="cd07385">
    <property type="entry name" value="MPP_YkuE_C"/>
    <property type="match status" value="1"/>
</dbReference>
<gene>
    <name evidence="3" type="ORF">DEX24_07645</name>
</gene>
<feature type="transmembrane region" description="Helical" evidence="1">
    <location>
        <begin position="39"/>
        <end position="60"/>
    </location>
</feature>
<evidence type="ECO:0000313" key="3">
    <source>
        <dbReference type="EMBL" id="PWI25471.1"/>
    </source>
</evidence>
<protein>
    <submittedName>
        <fullName evidence="3">Phosphoesterase</fullName>
    </submittedName>
</protein>
<dbReference type="PANTHER" id="PTHR31302:SF0">
    <property type="entry name" value="TRANSMEMBRANE PROTEIN WITH METALLOPHOSPHOESTERASE DOMAIN"/>
    <property type="match status" value="1"/>
</dbReference>
<accession>A0A2U3ALQ8</accession>
<proteinExistence type="predicted"/>
<dbReference type="Pfam" id="PF00149">
    <property type="entry name" value="Metallophos"/>
    <property type="match status" value="1"/>
</dbReference>
<keyword evidence="4" id="KW-1185">Reference proteome</keyword>
<feature type="domain" description="Calcineurin-like phosphoesterase" evidence="2">
    <location>
        <begin position="142"/>
        <end position="302"/>
    </location>
</feature>
<evidence type="ECO:0000259" key="2">
    <source>
        <dbReference type="Pfam" id="PF00149"/>
    </source>
</evidence>
<feature type="transmembrane region" description="Helical" evidence="1">
    <location>
        <begin position="100"/>
        <end position="118"/>
    </location>
</feature>
<comment type="caution">
    <text evidence="3">The sequence shown here is derived from an EMBL/GenBank/DDBJ whole genome shotgun (WGS) entry which is preliminary data.</text>
</comment>
<feature type="transmembrane region" description="Helical" evidence="1">
    <location>
        <begin position="72"/>
        <end position="93"/>
    </location>
</feature>
<organism evidence="3 4">
    <name type="scientific">Kurthia sibirica</name>
    <dbReference type="NCBI Taxonomy" id="202750"/>
    <lineage>
        <taxon>Bacteria</taxon>
        <taxon>Bacillati</taxon>
        <taxon>Bacillota</taxon>
        <taxon>Bacilli</taxon>
        <taxon>Bacillales</taxon>
        <taxon>Caryophanaceae</taxon>
        <taxon>Kurthia</taxon>
    </lineage>
</organism>
<dbReference type="PANTHER" id="PTHR31302">
    <property type="entry name" value="TRANSMEMBRANE PROTEIN WITH METALLOPHOSPHOESTERASE DOMAIN-RELATED"/>
    <property type="match status" value="1"/>
</dbReference>
<dbReference type="AlphaFoldDB" id="A0A2U3ALQ8"/>
<keyword evidence="1" id="KW-0812">Transmembrane</keyword>
<dbReference type="InterPro" id="IPR004843">
    <property type="entry name" value="Calcineurin-like_PHP"/>
</dbReference>
<name>A0A2U3ALQ8_9BACL</name>
<dbReference type="Proteomes" id="UP000245938">
    <property type="component" value="Unassembled WGS sequence"/>
</dbReference>
<dbReference type="RefSeq" id="WP_109305830.1">
    <property type="nucleotide sequence ID" value="NZ_BJUF01000018.1"/>
</dbReference>
<dbReference type="EMBL" id="QFVR01000008">
    <property type="protein sequence ID" value="PWI25471.1"/>
    <property type="molecule type" value="Genomic_DNA"/>
</dbReference>
<dbReference type="Gene3D" id="3.60.21.10">
    <property type="match status" value="1"/>
</dbReference>
<dbReference type="InterPro" id="IPR051158">
    <property type="entry name" value="Metallophosphoesterase_sf"/>
</dbReference>
<reference evidence="3 4" key="1">
    <citation type="submission" date="2018-05" db="EMBL/GenBank/DDBJ databases">
        <title>Kurthia sibirica genome sequence.</title>
        <authorList>
            <person name="Maclea K.S."/>
            <person name="Goen A.E."/>
        </authorList>
    </citation>
    <scope>NUCLEOTIDE SEQUENCE [LARGE SCALE GENOMIC DNA]</scope>
    <source>
        <strain evidence="3 4">ATCC 49154</strain>
    </source>
</reference>
<dbReference type="InterPro" id="IPR029052">
    <property type="entry name" value="Metallo-depent_PP-like"/>
</dbReference>
<keyword evidence="1" id="KW-0472">Membrane</keyword>
<dbReference type="OrthoDB" id="9780884at2"/>
<dbReference type="SUPFAM" id="SSF56300">
    <property type="entry name" value="Metallo-dependent phosphatases"/>
    <property type="match status" value="1"/>
</dbReference>
<sequence>MSLKAIVLVIVAICLYSAITFYIGWNLRKLLLQFGLKRFALFYWIVLYVISFSFILARFIHIDALHVIGQYWMFFLIYGLIMSIVANLVSFIVRYRYTKVIGLSAISIIMLLFVWGTYNAFSPVVIHQTINSHEKSTKKQVKLVIASDLHLGILSNKKHLENFVKLSNEQKPDIVILAGDIVDDIPKWFIEQKMGDTMKQLQAKDGVYAVLGNHEYIGDELKEVEKVLKEANIKVLKDQSTVIDDAITITGRDDATNKDRKQLAQLQEDVATDKPWLVFDHQPSETLKDPEVDLYVSGHTHKGQIWPGNLMTKMIYPLDYGHKSVNGTDYIVTSGYGFWGPPMRIGTRSELWAVTMNFK</sequence>